<feature type="domain" description="Calcineurin-like phosphoesterase" evidence="3">
    <location>
        <begin position="1"/>
        <end position="152"/>
    </location>
</feature>
<comment type="cofactor">
    <cofactor evidence="2">
        <name>a divalent metal cation</name>
        <dbReference type="ChEBI" id="CHEBI:60240"/>
    </cofactor>
</comment>
<name>A0A429XV04_9BACI</name>
<dbReference type="InterPro" id="IPR029052">
    <property type="entry name" value="Metallo-depent_PP-like"/>
</dbReference>
<dbReference type="PANTHER" id="PTHR11124">
    <property type="entry name" value="VACUOLAR SORTING PROTEIN VPS29"/>
    <property type="match status" value="1"/>
</dbReference>
<evidence type="ECO:0000313" key="4">
    <source>
        <dbReference type="EMBL" id="RST72019.1"/>
    </source>
</evidence>
<evidence type="ECO:0000313" key="5">
    <source>
        <dbReference type="Proteomes" id="UP000287156"/>
    </source>
</evidence>
<sequence length="162" mass="18513">MKIIVTSDTHIRNNNKQIPECLLKECESADLIIHAGDWVTMEVYKELSSYAKVVGVHGNVDGEEVREHFNAKELIEVSGFKIGIVHGHGEKLTTEKRALEAFEQEGADIIIFGHSHIPLIRYFNKVMLMNPGSPTDKRRMPYYSYGILHIDKVFRAEIVMFQ</sequence>
<dbReference type="Proteomes" id="UP000287156">
    <property type="component" value="Unassembled WGS sequence"/>
</dbReference>
<dbReference type="EMBL" id="QYTV02000010">
    <property type="protein sequence ID" value="RST72019.1"/>
    <property type="molecule type" value="Genomic_DNA"/>
</dbReference>
<dbReference type="NCBIfam" id="TIGR00040">
    <property type="entry name" value="yfcE"/>
    <property type="match status" value="1"/>
</dbReference>
<organism evidence="4 5">
    <name type="scientific">Siminovitchia acidinfaciens</name>
    <dbReference type="NCBI Taxonomy" id="2321395"/>
    <lineage>
        <taxon>Bacteria</taxon>
        <taxon>Bacillati</taxon>
        <taxon>Bacillota</taxon>
        <taxon>Bacilli</taxon>
        <taxon>Bacillales</taxon>
        <taxon>Bacillaceae</taxon>
        <taxon>Siminovitchia</taxon>
    </lineage>
</organism>
<dbReference type="SUPFAM" id="SSF56300">
    <property type="entry name" value="Metallo-dependent phosphatases"/>
    <property type="match status" value="1"/>
</dbReference>
<dbReference type="OrthoDB" id="9800565at2"/>
<dbReference type="GO" id="GO:0046872">
    <property type="term" value="F:metal ion binding"/>
    <property type="evidence" value="ECO:0007669"/>
    <property type="project" value="UniProtKB-KW"/>
</dbReference>
<dbReference type="InterPro" id="IPR024654">
    <property type="entry name" value="Calcineurin-like_PHP_lpxH"/>
</dbReference>
<dbReference type="AlphaFoldDB" id="A0A429XV04"/>
<keyword evidence="2" id="KW-0479">Metal-binding</keyword>
<keyword evidence="5" id="KW-1185">Reference proteome</keyword>
<accession>A0A429XV04</accession>
<protein>
    <recommendedName>
        <fullName evidence="2">Phosphoesterase</fullName>
        <ecNumber evidence="2">3.1.4.-</ecNumber>
    </recommendedName>
</protein>
<dbReference type="RefSeq" id="WP_126052027.1">
    <property type="nucleotide sequence ID" value="NZ_QYTV02000010.1"/>
</dbReference>
<comment type="similarity">
    <text evidence="1 2">Belongs to the metallophosphoesterase superfamily. YfcE family.</text>
</comment>
<evidence type="ECO:0000256" key="1">
    <source>
        <dbReference type="ARBA" id="ARBA00008950"/>
    </source>
</evidence>
<reference evidence="4" key="1">
    <citation type="submission" date="2018-12" db="EMBL/GenBank/DDBJ databases">
        <authorList>
            <person name="Sun L."/>
            <person name="Chen Z."/>
        </authorList>
    </citation>
    <scope>NUCLEOTIDE SEQUENCE [LARGE SCALE GENOMIC DNA]</scope>
    <source>
        <strain evidence="4">3-2-2</strain>
    </source>
</reference>
<dbReference type="GO" id="GO:0016787">
    <property type="term" value="F:hydrolase activity"/>
    <property type="evidence" value="ECO:0007669"/>
    <property type="project" value="UniProtKB-UniRule"/>
</dbReference>
<comment type="caution">
    <text evidence="4">The sequence shown here is derived from an EMBL/GenBank/DDBJ whole genome shotgun (WGS) entry which is preliminary data.</text>
</comment>
<dbReference type="InterPro" id="IPR000979">
    <property type="entry name" value="Phosphodiesterase_MJ0936/Vps29"/>
</dbReference>
<dbReference type="Pfam" id="PF12850">
    <property type="entry name" value="Metallophos_2"/>
    <property type="match status" value="1"/>
</dbReference>
<gene>
    <name evidence="4" type="ORF">D4T97_017310</name>
</gene>
<evidence type="ECO:0000259" key="3">
    <source>
        <dbReference type="Pfam" id="PF12850"/>
    </source>
</evidence>
<dbReference type="Gene3D" id="3.60.21.10">
    <property type="match status" value="1"/>
</dbReference>
<dbReference type="EC" id="3.1.4.-" evidence="2"/>
<proteinExistence type="inferred from homology"/>
<evidence type="ECO:0000256" key="2">
    <source>
        <dbReference type="RuleBase" id="RU362039"/>
    </source>
</evidence>